<dbReference type="GO" id="GO:0016887">
    <property type="term" value="F:ATP hydrolysis activity"/>
    <property type="evidence" value="ECO:0007669"/>
    <property type="project" value="InterPro"/>
</dbReference>
<evidence type="ECO:0000256" key="4">
    <source>
        <dbReference type="ARBA" id="ARBA00022840"/>
    </source>
</evidence>
<dbReference type="GO" id="GO:0005524">
    <property type="term" value="F:ATP binding"/>
    <property type="evidence" value="ECO:0007669"/>
    <property type="project" value="UniProtKB-KW"/>
</dbReference>
<gene>
    <name evidence="6" type="ORF">SAMN04487943_11286</name>
</gene>
<evidence type="ECO:0000313" key="7">
    <source>
        <dbReference type="Proteomes" id="UP000198565"/>
    </source>
</evidence>
<dbReference type="EMBL" id="FOTR01000012">
    <property type="protein sequence ID" value="SFM29606.1"/>
    <property type="molecule type" value="Genomic_DNA"/>
</dbReference>
<dbReference type="SMART" id="SM00382">
    <property type="entry name" value="AAA"/>
    <property type="match status" value="1"/>
</dbReference>
<keyword evidence="4 6" id="KW-0067">ATP-binding</keyword>
<dbReference type="Pfam" id="PF00005">
    <property type="entry name" value="ABC_tran"/>
    <property type="match status" value="1"/>
</dbReference>
<dbReference type="OrthoDB" id="9791546at2"/>
<keyword evidence="2" id="KW-0813">Transport</keyword>
<dbReference type="InterPro" id="IPR003439">
    <property type="entry name" value="ABC_transporter-like_ATP-bd"/>
</dbReference>
<dbReference type="GO" id="GO:0022857">
    <property type="term" value="F:transmembrane transporter activity"/>
    <property type="evidence" value="ECO:0007669"/>
    <property type="project" value="TreeGrafter"/>
</dbReference>
<proteinExistence type="inferred from homology"/>
<evidence type="ECO:0000259" key="5">
    <source>
        <dbReference type="PROSITE" id="PS50893"/>
    </source>
</evidence>
<dbReference type="InterPro" id="IPR015854">
    <property type="entry name" value="ABC_transpr_LolD-like"/>
</dbReference>
<dbReference type="SUPFAM" id="SSF52540">
    <property type="entry name" value="P-loop containing nucleoside triphosphate hydrolases"/>
    <property type="match status" value="1"/>
</dbReference>
<evidence type="ECO:0000256" key="1">
    <source>
        <dbReference type="ARBA" id="ARBA00005417"/>
    </source>
</evidence>
<dbReference type="AlphaFoldDB" id="A0A1I4PPU1"/>
<dbReference type="STRING" id="334253.SAMN04487943_11286"/>
<dbReference type="PANTHER" id="PTHR24220:SF648">
    <property type="entry name" value="ABC TRANSPORTER ATP-BINDING PROTEIN YTRE"/>
    <property type="match status" value="1"/>
</dbReference>
<dbReference type="InterPro" id="IPR017911">
    <property type="entry name" value="MacB-like_ATP-bd"/>
</dbReference>
<accession>A0A1I4PPU1</accession>
<dbReference type="GO" id="GO:0098796">
    <property type="term" value="C:membrane protein complex"/>
    <property type="evidence" value="ECO:0007669"/>
    <property type="project" value="UniProtKB-ARBA"/>
</dbReference>
<dbReference type="FunFam" id="3.40.50.300:FF:000032">
    <property type="entry name" value="Export ABC transporter ATP-binding protein"/>
    <property type="match status" value="1"/>
</dbReference>
<name>A0A1I4PPU1_9BACI</name>
<dbReference type="InterPro" id="IPR027417">
    <property type="entry name" value="P-loop_NTPase"/>
</dbReference>
<protein>
    <submittedName>
        <fullName evidence="6">Acetoin utilization transport system ATP-binding protein</fullName>
    </submittedName>
</protein>
<dbReference type="RefSeq" id="WP_091485284.1">
    <property type="nucleotide sequence ID" value="NZ_FOTR01000012.1"/>
</dbReference>
<dbReference type="PROSITE" id="PS00211">
    <property type="entry name" value="ABC_TRANSPORTER_1"/>
    <property type="match status" value="1"/>
</dbReference>
<evidence type="ECO:0000256" key="3">
    <source>
        <dbReference type="ARBA" id="ARBA00022741"/>
    </source>
</evidence>
<dbReference type="Proteomes" id="UP000198565">
    <property type="component" value="Unassembled WGS sequence"/>
</dbReference>
<comment type="similarity">
    <text evidence="1">Belongs to the ABC transporter superfamily.</text>
</comment>
<dbReference type="InterPro" id="IPR017871">
    <property type="entry name" value="ABC_transporter-like_CS"/>
</dbReference>
<dbReference type="CDD" id="cd03255">
    <property type="entry name" value="ABC_MJ0796_LolCDE_FtsE"/>
    <property type="match status" value="1"/>
</dbReference>
<evidence type="ECO:0000313" key="6">
    <source>
        <dbReference type="EMBL" id="SFM29606.1"/>
    </source>
</evidence>
<dbReference type="PANTHER" id="PTHR24220">
    <property type="entry name" value="IMPORT ATP-BINDING PROTEIN"/>
    <property type="match status" value="1"/>
</dbReference>
<dbReference type="PROSITE" id="PS50893">
    <property type="entry name" value="ABC_TRANSPORTER_2"/>
    <property type="match status" value="1"/>
</dbReference>
<keyword evidence="7" id="KW-1185">Reference proteome</keyword>
<evidence type="ECO:0000256" key="2">
    <source>
        <dbReference type="ARBA" id="ARBA00022448"/>
    </source>
</evidence>
<sequence>MIEAKDINHTFLLGKKQNETALQVLTNISFSVAKGDILAITGKSGSGKSALLNIIAGFMKPTSGSVWVKEKNVTNFSEGEFADFRLDNIGFIFQNFQLIPSMTAYENIELPLVLKGLPEKERKERTEQTLEKVGLSNYHQHYPSELSGGQQQRVSIARTLVIEPPIILADEPTGSLDSETEQEVLDLITGLNKDLGITFLMITHDEEVARIASKKIHIHDGEIVKEEVSA</sequence>
<organism evidence="6 7">
    <name type="scientific">Gracilibacillus orientalis</name>
    <dbReference type="NCBI Taxonomy" id="334253"/>
    <lineage>
        <taxon>Bacteria</taxon>
        <taxon>Bacillati</taxon>
        <taxon>Bacillota</taxon>
        <taxon>Bacilli</taxon>
        <taxon>Bacillales</taxon>
        <taxon>Bacillaceae</taxon>
        <taxon>Gracilibacillus</taxon>
    </lineage>
</organism>
<dbReference type="GO" id="GO:0005886">
    <property type="term" value="C:plasma membrane"/>
    <property type="evidence" value="ECO:0007669"/>
    <property type="project" value="TreeGrafter"/>
</dbReference>
<feature type="domain" description="ABC transporter" evidence="5">
    <location>
        <begin position="2"/>
        <end position="230"/>
    </location>
</feature>
<dbReference type="Gene3D" id="3.40.50.300">
    <property type="entry name" value="P-loop containing nucleotide triphosphate hydrolases"/>
    <property type="match status" value="1"/>
</dbReference>
<reference evidence="7" key="1">
    <citation type="submission" date="2016-10" db="EMBL/GenBank/DDBJ databases">
        <authorList>
            <person name="Varghese N."/>
            <person name="Submissions S."/>
        </authorList>
    </citation>
    <scope>NUCLEOTIDE SEQUENCE [LARGE SCALE GENOMIC DNA]</scope>
    <source>
        <strain evidence="7">CGMCC 1.4250</strain>
    </source>
</reference>
<dbReference type="InterPro" id="IPR003593">
    <property type="entry name" value="AAA+_ATPase"/>
</dbReference>
<keyword evidence="3" id="KW-0547">Nucleotide-binding</keyword>